<protein>
    <recommendedName>
        <fullName evidence="3">Transposase</fullName>
    </recommendedName>
</protein>
<dbReference type="EMBL" id="CP029287">
    <property type="protein sequence ID" value="AWR98685.1"/>
    <property type="molecule type" value="Genomic_DNA"/>
</dbReference>
<dbReference type="Proteomes" id="UP000247586">
    <property type="component" value="Chromosome"/>
</dbReference>
<organism evidence="1 2">
    <name type="scientific">Metallosphaera hakonensis JCM 8857 = DSM 7519</name>
    <dbReference type="NCBI Taxonomy" id="1293036"/>
    <lineage>
        <taxon>Archaea</taxon>
        <taxon>Thermoproteota</taxon>
        <taxon>Thermoprotei</taxon>
        <taxon>Sulfolobales</taxon>
        <taxon>Sulfolobaceae</taxon>
        <taxon>Metallosphaera</taxon>
    </lineage>
</organism>
<dbReference type="InterPro" id="IPR006783">
    <property type="entry name" value="Transposase_ISC1217"/>
</dbReference>
<reference evidence="1 2" key="1">
    <citation type="submission" date="2018-05" db="EMBL/GenBank/DDBJ databases">
        <title>Complete Genome Sequences of Extremely Thermoacidophilic, Metal-Mobilizing Type-Strain Members of the Archaeal Family Sulfolobaceae: Acidianus brierleyi DSM-1651T, Acidianus sulfidivorans DSM-18786T, Metallosphaera hakonensis DSM-7519T, and Metallosphaera prunae DSM-10039T.</title>
        <authorList>
            <person name="Counts J.A."/>
            <person name="Kelly R.M."/>
        </authorList>
    </citation>
    <scope>NUCLEOTIDE SEQUENCE [LARGE SCALE GENOMIC DNA]</scope>
    <source>
        <strain evidence="1 2">HO1-1</strain>
    </source>
</reference>
<sequence>MICVRDTLLRALEYLEDAWGKYLEALRALIVGPVVVIVDDTFDHKLYSRVEDVSRYGNYFAWCSMHKGYESGVQVLTVALHDLGTGRSYMVGAFPYTRKMWESGQVKEFRTKIEIAEMIEVLNPIPRGKGGVRLLVLVGELVKGNVVSELKSNRRLLRVRSEGKDALEVEGHLQRVSRTQIIE</sequence>
<accession>A0A2U9IRP8</accession>
<dbReference type="Pfam" id="PF04693">
    <property type="entry name" value="DDE_Tnp_2"/>
    <property type="match status" value="1"/>
</dbReference>
<keyword evidence="2" id="KW-1185">Reference proteome</keyword>
<gene>
    <name evidence="1" type="ORF">DFR87_02040</name>
</gene>
<name>A0A2U9IRP8_9CREN</name>
<dbReference type="KEGG" id="mhk:DFR87_02040"/>
<evidence type="ECO:0000313" key="1">
    <source>
        <dbReference type="EMBL" id="AWR98685.1"/>
    </source>
</evidence>
<reference evidence="2" key="2">
    <citation type="submission" date="2020-03" db="EMBL/GenBank/DDBJ databases">
        <title>Complete Genome Sequences of Extremely Thermoacidophilic, Metal-Mobilizing Type-Strain Members of the Archaeal Family Sulfolobaceae: Acidianus brierleyi DSM-1651T, Acidianus sulfidivorans DSM-18786T, Metallosphaera hakonensis DSM-7519T, and Metallosphaera prunae DSM-10039T.</title>
        <authorList>
            <person name="Counts J.A."/>
            <person name="Kelly R.M."/>
        </authorList>
    </citation>
    <scope>NUCLEOTIDE SEQUENCE [LARGE SCALE GENOMIC DNA]</scope>
    <source>
        <strain evidence="2">HO1-1</strain>
    </source>
</reference>
<evidence type="ECO:0008006" key="3">
    <source>
        <dbReference type="Google" id="ProtNLM"/>
    </source>
</evidence>
<dbReference type="AlphaFoldDB" id="A0A2U9IRP8"/>
<evidence type="ECO:0000313" key="2">
    <source>
        <dbReference type="Proteomes" id="UP000247586"/>
    </source>
</evidence>
<reference evidence="2" key="3">
    <citation type="submission" date="2020-03" db="EMBL/GenBank/DDBJ databases">
        <title>Sequencing and Assembly of Multiple Reported Metal-Biooxidizing Members of the Extremely Thermoacidophilic Archaeal Family Sulfolobaceae.</title>
        <authorList>
            <person name="Counts J.A."/>
            <person name="Kelly R.M."/>
        </authorList>
    </citation>
    <scope>NUCLEOTIDE SEQUENCE [LARGE SCALE GENOMIC DNA]</scope>
    <source>
        <strain evidence="2">HO1-1</strain>
    </source>
</reference>
<proteinExistence type="predicted"/>